<reference evidence="1" key="1">
    <citation type="submission" date="2020-11" db="EMBL/GenBank/DDBJ databases">
        <authorList>
            <person name="Whitehead M."/>
        </authorList>
    </citation>
    <scope>NUCLEOTIDE SEQUENCE</scope>
    <source>
        <strain evidence="1">EGII</strain>
    </source>
</reference>
<keyword evidence="2" id="KW-1185">Reference proteome</keyword>
<sequence length="81" mass="8822">MGENKGIMLAKSVQKHAGRAKEKFRVAFQFEARVLTAPTLSGFGLVPHEAPASSAAVAVVRRVKVLAKEKVAKKQQQTTEY</sequence>
<proteinExistence type="predicted"/>
<dbReference type="AlphaFoldDB" id="A0A811VEM7"/>
<accession>A0A811VEM7</accession>
<evidence type="ECO:0000313" key="2">
    <source>
        <dbReference type="Proteomes" id="UP000606786"/>
    </source>
</evidence>
<name>A0A811VEM7_CERCA</name>
<organism evidence="1 2">
    <name type="scientific">Ceratitis capitata</name>
    <name type="common">Mediterranean fruit fly</name>
    <name type="synonym">Tephritis capitata</name>
    <dbReference type="NCBI Taxonomy" id="7213"/>
    <lineage>
        <taxon>Eukaryota</taxon>
        <taxon>Metazoa</taxon>
        <taxon>Ecdysozoa</taxon>
        <taxon>Arthropoda</taxon>
        <taxon>Hexapoda</taxon>
        <taxon>Insecta</taxon>
        <taxon>Pterygota</taxon>
        <taxon>Neoptera</taxon>
        <taxon>Endopterygota</taxon>
        <taxon>Diptera</taxon>
        <taxon>Brachycera</taxon>
        <taxon>Muscomorpha</taxon>
        <taxon>Tephritoidea</taxon>
        <taxon>Tephritidae</taxon>
        <taxon>Ceratitis</taxon>
        <taxon>Ceratitis</taxon>
    </lineage>
</organism>
<comment type="caution">
    <text evidence="1">The sequence shown here is derived from an EMBL/GenBank/DDBJ whole genome shotgun (WGS) entry which is preliminary data.</text>
</comment>
<gene>
    <name evidence="1" type="ORF">CCAP1982_LOCUS22332</name>
</gene>
<evidence type="ECO:0000313" key="1">
    <source>
        <dbReference type="EMBL" id="CAD7014335.1"/>
    </source>
</evidence>
<protein>
    <submittedName>
        <fullName evidence="1">(Mediterranean fruit fly) hypothetical protein</fullName>
    </submittedName>
</protein>
<dbReference type="EMBL" id="CAJHJT010000056">
    <property type="protein sequence ID" value="CAD7014335.1"/>
    <property type="molecule type" value="Genomic_DNA"/>
</dbReference>
<dbReference type="Proteomes" id="UP000606786">
    <property type="component" value="Unassembled WGS sequence"/>
</dbReference>